<evidence type="ECO:0000256" key="5">
    <source>
        <dbReference type="RuleBase" id="RU367124"/>
    </source>
</evidence>
<dbReference type="AlphaFoldDB" id="D0NXM6"/>
<comment type="similarity">
    <text evidence="2 5">Belongs to the RxLR effector family.</text>
</comment>
<feature type="region of interest" description="Disordered" evidence="6">
    <location>
        <begin position="32"/>
        <end position="61"/>
    </location>
</feature>
<proteinExistence type="inferred from homology"/>
<organism evidence="7 8">
    <name type="scientific">Phytophthora infestans (strain T30-4)</name>
    <name type="common">Potato late blight agent</name>
    <dbReference type="NCBI Taxonomy" id="403677"/>
    <lineage>
        <taxon>Eukaryota</taxon>
        <taxon>Sar</taxon>
        <taxon>Stramenopiles</taxon>
        <taxon>Oomycota</taxon>
        <taxon>Peronosporomycetes</taxon>
        <taxon>Peronosporales</taxon>
        <taxon>Peronosporaceae</taxon>
        <taxon>Phytophthora</taxon>
    </lineage>
</organism>
<sequence>MRAYFVLLVAAAALLTYGGATATYSTSKGEMNLTGTVESDRPTRSLRVAPSGGNGEERSWSTINGISRSKAETVRDWLTPQLNQRERTGVRQRCGDYFETGGYSP</sequence>
<feature type="signal peptide" evidence="5">
    <location>
        <begin position="1"/>
        <end position="22"/>
    </location>
</feature>
<keyword evidence="3 5" id="KW-0964">Secreted</keyword>
<feature type="chain" id="PRO_5003013036" description="RxLR effector protein" evidence="5">
    <location>
        <begin position="23"/>
        <end position="105"/>
    </location>
</feature>
<dbReference type="EMBL" id="DS028183">
    <property type="protein sequence ID" value="EEY67826.1"/>
    <property type="molecule type" value="Genomic_DNA"/>
</dbReference>
<evidence type="ECO:0000313" key="8">
    <source>
        <dbReference type="Proteomes" id="UP000006643"/>
    </source>
</evidence>
<evidence type="ECO:0000313" key="7">
    <source>
        <dbReference type="EMBL" id="EEY67826.1"/>
    </source>
</evidence>
<evidence type="ECO:0000256" key="6">
    <source>
        <dbReference type="SAM" id="MobiDB-lite"/>
    </source>
</evidence>
<keyword evidence="8" id="KW-1185">Reference proteome</keyword>
<dbReference type="InParanoid" id="D0NXM6"/>
<keyword evidence="4 5" id="KW-0732">Signal</keyword>
<dbReference type="GeneID" id="9463556"/>
<dbReference type="Pfam" id="PF16810">
    <property type="entry name" value="RXLR"/>
    <property type="match status" value="1"/>
</dbReference>
<protein>
    <recommendedName>
        <fullName evidence="5">RxLR effector protein</fullName>
    </recommendedName>
</protein>
<gene>
    <name evidence="7" type="ORF">PITG_18221</name>
</gene>
<comment type="subcellular location">
    <subcellularLocation>
        <location evidence="1 5">Secreted</location>
    </subcellularLocation>
</comment>
<dbReference type="VEuPathDB" id="FungiDB:PITG_18221"/>
<dbReference type="RefSeq" id="XP_002997851.1">
    <property type="nucleotide sequence ID" value="XM_002997805.1"/>
</dbReference>
<name>D0NXM6_PHYIT</name>
<accession>D0NXM6</accession>
<comment type="function">
    <text evidence="5">Effector that suppresses plant defense responses during pathogen infection.</text>
</comment>
<evidence type="ECO:0000256" key="1">
    <source>
        <dbReference type="ARBA" id="ARBA00004613"/>
    </source>
</evidence>
<dbReference type="Proteomes" id="UP000006643">
    <property type="component" value="Unassembled WGS sequence"/>
</dbReference>
<reference evidence="8" key="1">
    <citation type="journal article" date="2009" name="Nature">
        <title>Genome sequence and analysis of the Irish potato famine pathogen Phytophthora infestans.</title>
        <authorList>
            <consortium name="The Broad Institute Genome Sequencing Platform"/>
            <person name="Haas B.J."/>
            <person name="Kamoun S."/>
            <person name="Zody M.C."/>
            <person name="Jiang R.H."/>
            <person name="Handsaker R.E."/>
            <person name="Cano L.M."/>
            <person name="Grabherr M."/>
            <person name="Kodira C.D."/>
            <person name="Raffaele S."/>
            <person name="Torto-Alalibo T."/>
            <person name="Bozkurt T.O."/>
            <person name="Ah-Fong A.M."/>
            <person name="Alvarado L."/>
            <person name="Anderson V.L."/>
            <person name="Armstrong M.R."/>
            <person name="Avrova A."/>
            <person name="Baxter L."/>
            <person name="Beynon J."/>
            <person name="Boevink P.C."/>
            <person name="Bollmann S.R."/>
            <person name="Bos J.I."/>
            <person name="Bulone V."/>
            <person name="Cai G."/>
            <person name="Cakir C."/>
            <person name="Carrington J.C."/>
            <person name="Chawner M."/>
            <person name="Conti L."/>
            <person name="Costanzo S."/>
            <person name="Ewan R."/>
            <person name="Fahlgren N."/>
            <person name="Fischbach M.A."/>
            <person name="Fugelstad J."/>
            <person name="Gilroy E.M."/>
            <person name="Gnerre S."/>
            <person name="Green P.J."/>
            <person name="Grenville-Briggs L.J."/>
            <person name="Griffith J."/>
            <person name="Grunwald N.J."/>
            <person name="Horn K."/>
            <person name="Horner N.R."/>
            <person name="Hu C.H."/>
            <person name="Huitema E."/>
            <person name="Jeong D.H."/>
            <person name="Jones A.M."/>
            <person name="Jones J.D."/>
            <person name="Jones R.W."/>
            <person name="Karlsson E.K."/>
            <person name="Kunjeti S.G."/>
            <person name="Lamour K."/>
            <person name="Liu Z."/>
            <person name="Ma L."/>
            <person name="Maclean D."/>
            <person name="Chibucos M.C."/>
            <person name="McDonald H."/>
            <person name="McWalters J."/>
            <person name="Meijer H.J."/>
            <person name="Morgan W."/>
            <person name="Morris P.F."/>
            <person name="Munro C.A."/>
            <person name="O'Neill K."/>
            <person name="Ospina-Giraldo M."/>
            <person name="Pinzon A."/>
            <person name="Pritchard L."/>
            <person name="Ramsahoye B."/>
            <person name="Ren Q."/>
            <person name="Restrepo S."/>
            <person name="Roy S."/>
            <person name="Sadanandom A."/>
            <person name="Savidor A."/>
            <person name="Schornack S."/>
            <person name="Schwartz D.C."/>
            <person name="Schumann U.D."/>
            <person name="Schwessinger B."/>
            <person name="Seyer L."/>
            <person name="Sharpe T."/>
            <person name="Silvar C."/>
            <person name="Song J."/>
            <person name="Studholme D.J."/>
            <person name="Sykes S."/>
            <person name="Thines M."/>
            <person name="van de Vondervoort P.J."/>
            <person name="Phuntumart V."/>
            <person name="Wawra S."/>
            <person name="Weide R."/>
            <person name="Win J."/>
            <person name="Young C."/>
            <person name="Zhou S."/>
            <person name="Fry W."/>
            <person name="Meyers B.C."/>
            <person name="van West P."/>
            <person name="Ristaino J."/>
            <person name="Govers F."/>
            <person name="Birch P.R."/>
            <person name="Whisson S.C."/>
            <person name="Judelson H.S."/>
            <person name="Nusbaum C."/>
        </authorList>
    </citation>
    <scope>NUCLEOTIDE SEQUENCE [LARGE SCALE GENOMIC DNA]</scope>
    <source>
        <strain evidence="8">T30-4</strain>
    </source>
</reference>
<dbReference type="KEGG" id="pif:PITG_18221"/>
<dbReference type="InterPro" id="IPR031825">
    <property type="entry name" value="RXLR"/>
</dbReference>
<comment type="domain">
    <text evidence="5">The RxLR-dEER motif acts to carry the protein into the host cell cytoplasm through binding to cell surface phosphatidylinositol-3-phosphate.</text>
</comment>
<dbReference type="OrthoDB" id="126519at2759"/>
<dbReference type="HOGENOM" id="CLU_2241879_0_0_1"/>
<evidence type="ECO:0000256" key="4">
    <source>
        <dbReference type="ARBA" id="ARBA00022729"/>
    </source>
</evidence>
<evidence type="ECO:0000256" key="3">
    <source>
        <dbReference type="ARBA" id="ARBA00022525"/>
    </source>
</evidence>
<evidence type="ECO:0000256" key="2">
    <source>
        <dbReference type="ARBA" id="ARBA00010400"/>
    </source>
</evidence>